<sequence length="154" mass="16191">MPTTPTEPDPTAARRRWMGVLARADAATLRTRLAEAPPLPPHTRLRGPETGLVMARGRQGGDGAPFNLGEITVTRCSIRLQDGTVGHAYATGRDSAQAELAAVLDAALQDAGRRPALLAAVIEPLAAAQAARRAADAARAAATRVEFFTMATMR</sequence>
<dbReference type="Pfam" id="PF06754">
    <property type="entry name" value="PhnG"/>
    <property type="match status" value="1"/>
</dbReference>
<dbReference type="EMBL" id="JAUFPN010000147">
    <property type="protein sequence ID" value="MDN3565490.1"/>
    <property type="molecule type" value="Genomic_DNA"/>
</dbReference>
<protein>
    <submittedName>
        <fullName evidence="1">Phosphonate C-P lyase system protein PhnG</fullName>
    </submittedName>
</protein>
<dbReference type="RefSeq" id="WP_290317323.1">
    <property type="nucleotide sequence ID" value="NZ_JAUFPN010000147.1"/>
</dbReference>
<keyword evidence="2" id="KW-1185">Reference proteome</keyword>
<comment type="caution">
    <text evidence="1">The sequence shown here is derived from an EMBL/GenBank/DDBJ whole genome shotgun (WGS) entry which is preliminary data.</text>
</comment>
<reference evidence="2" key="1">
    <citation type="journal article" date="2019" name="Int. J. Syst. Evol. Microbiol.">
        <title>The Global Catalogue of Microorganisms (GCM) 10K type strain sequencing project: providing services to taxonomists for standard genome sequencing and annotation.</title>
        <authorList>
            <consortium name="The Broad Institute Genomics Platform"/>
            <consortium name="The Broad Institute Genome Sequencing Center for Infectious Disease"/>
            <person name="Wu L."/>
            <person name="Ma J."/>
        </authorList>
    </citation>
    <scope>NUCLEOTIDE SEQUENCE [LARGE SCALE GENOMIC DNA]</scope>
    <source>
        <strain evidence="2">CECT 7131</strain>
    </source>
</reference>
<gene>
    <name evidence="1" type="primary">phnG</name>
    <name evidence="1" type="ORF">QWZ14_14075</name>
</gene>
<dbReference type="Proteomes" id="UP001529369">
    <property type="component" value="Unassembled WGS sequence"/>
</dbReference>
<dbReference type="InterPro" id="IPR009609">
    <property type="entry name" value="Phosphonate_metab_PhnG"/>
</dbReference>
<proteinExistence type="predicted"/>
<accession>A0ABT8A777</accession>
<evidence type="ECO:0000313" key="2">
    <source>
        <dbReference type="Proteomes" id="UP001529369"/>
    </source>
</evidence>
<keyword evidence="1" id="KW-0456">Lyase</keyword>
<name>A0ABT8A777_9PROT</name>
<dbReference type="NCBIfam" id="TIGR03293">
    <property type="entry name" value="PhnG_redo"/>
    <property type="match status" value="1"/>
</dbReference>
<organism evidence="1 2">
    <name type="scientific">Paeniroseomonas aquatica</name>
    <dbReference type="NCBI Taxonomy" id="373043"/>
    <lineage>
        <taxon>Bacteria</taxon>
        <taxon>Pseudomonadati</taxon>
        <taxon>Pseudomonadota</taxon>
        <taxon>Alphaproteobacteria</taxon>
        <taxon>Acetobacterales</taxon>
        <taxon>Acetobacteraceae</taxon>
        <taxon>Paeniroseomonas</taxon>
    </lineage>
</organism>
<evidence type="ECO:0000313" key="1">
    <source>
        <dbReference type="EMBL" id="MDN3565490.1"/>
    </source>
</evidence>
<dbReference type="GO" id="GO:0016829">
    <property type="term" value="F:lyase activity"/>
    <property type="evidence" value="ECO:0007669"/>
    <property type="project" value="UniProtKB-KW"/>
</dbReference>